<keyword evidence="1" id="KW-0472">Membrane</keyword>
<organism evidence="2 3">
    <name type="scientific">Paenibacillus shirakamiensis</name>
    <dbReference type="NCBI Taxonomy" id="1265935"/>
    <lineage>
        <taxon>Bacteria</taxon>
        <taxon>Bacillati</taxon>
        <taxon>Bacillota</taxon>
        <taxon>Bacilli</taxon>
        <taxon>Bacillales</taxon>
        <taxon>Paenibacillaceae</taxon>
        <taxon>Paenibacillus</taxon>
    </lineage>
</organism>
<dbReference type="InterPro" id="IPR054198">
    <property type="entry name" value="DUF6903"/>
</dbReference>
<protein>
    <submittedName>
        <fullName evidence="2">Uncharacterized protein</fullName>
    </submittedName>
</protein>
<evidence type="ECO:0000313" key="3">
    <source>
        <dbReference type="Proteomes" id="UP001519288"/>
    </source>
</evidence>
<sequence>MNDSIKENLRSLLVLIVFIVGIGLVIVGQRHIGAPGLGIMLLGLAMLISLLWLYNRKFK</sequence>
<dbReference type="Pfam" id="PF21844">
    <property type="entry name" value="DUF6903"/>
    <property type="match status" value="1"/>
</dbReference>
<accession>A0ABS4JIA8</accession>
<feature type="transmembrane region" description="Helical" evidence="1">
    <location>
        <begin position="12"/>
        <end position="28"/>
    </location>
</feature>
<gene>
    <name evidence="2" type="ORF">J2Z69_002501</name>
</gene>
<evidence type="ECO:0000313" key="2">
    <source>
        <dbReference type="EMBL" id="MBP2001456.1"/>
    </source>
</evidence>
<keyword evidence="3" id="KW-1185">Reference proteome</keyword>
<name>A0ABS4JIA8_9BACL</name>
<dbReference type="Proteomes" id="UP001519288">
    <property type="component" value="Unassembled WGS sequence"/>
</dbReference>
<evidence type="ECO:0000256" key="1">
    <source>
        <dbReference type="SAM" id="Phobius"/>
    </source>
</evidence>
<comment type="caution">
    <text evidence="2">The sequence shown here is derived from an EMBL/GenBank/DDBJ whole genome shotgun (WGS) entry which is preliminary data.</text>
</comment>
<dbReference type="EMBL" id="JAGGLD010000004">
    <property type="protein sequence ID" value="MBP2001456.1"/>
    <property type="molecule type" value="Genomic_DNA"/>
</dbReference>
<keyword evidence="1" id="KW-1133">Transmembrane helix</keyword>
<feature type="transmembrane region" description="Helical" evidence="1">
    <location>
        <begin position="34"/>
        <end position="54"/>
    </location>
</feature>
<keyword evidence="1" id="KW-0812">Transmembrane</keyword>
<dbReference type="RefSeq" id="WP_209862863.1">
    <property type="nucleotide sequence ID" value="NZ_JAGGLD010000004.1"/>
</dbReference>
<reference evidence="2 3" key="1">
    <citation type="submission" date="2021-03" db="EMBL/GenBank/DDBJ databases">
        <title>Genomic Encyclopedia of Type Strains, Phase IV (KMG-IV): sequencing the most valuable type-strain genomes for metagenomic binning, comparative biology and taxonomic classification.</title>
        <authorList>
            <person name="Goeker M."/>
        </authorList>
    </citation>
    <scope>NUCLEOTIDE SEQUENCE [LARGE SCALE GENOMIC DNA]</scope>
    <source>
        <strain evidence="2 3">DSM 26806</strain>
    </source>
</reference>
<proteinExistence type="predicted"/>